<proteinExistence type="predicted"/>
<reference evidence="3" key="1">
    <citation type="submission" date="2017-02" db="UniProtKB">
        <authorList>
            <consortium name="WormBaseParasite"/>
        </authorList>
    </citation>
    <scope>IDENTIFICATION</scope>
</reference>
<accession>A0A0R3TPX7</accession>
<evidence type="ECO:0000313" key="2">
    <source>
        <dbReference type="Proteomes" id="UP000278807"/>
    </source>
</evidence>
<reference evidence="1 2" key="2">
    <citation type="submission" date="2018-11" db="EMBL/GenBank/DDBJ databases">
        <authorList>
            <consortium name="Pathogen Informatics"/>
        </authorList>
    </citation>
    <scope>NUCLEOTIDE SEQUENCE [LARGE SCALE GENOMIC DNA]</scope>
</reference>
<protein>
    <submittedName>
        <fullName evidence="1 3">Uncharacterized protein</fullName>
    </submittedName>
</protein>
<gene>
    <name evidence="1" type="ORF">HNAJ_LOCUS9554</name>
</gene>
<dbReference type="WBParaSite" id="HNAJ_0000955901-mRNA-1">
    <property type="protein sequence ID" value="HNAJ_0000955901-mRNA-1"/>
    <property type="gene ID" value="HNAJ_0000955901"/>
</dbReference>
<dbReference type="Proteomes" id="UP000278807">
    <property type="component" value="Unassembled WGS sequence"/>
</dbReference>
<evidence type="ECO:0000313" key="3">
    <source>
        <dbReference type="WBParaSite" id="HNAJ_0000955901-mRNA-1"/>
    </source>
</evidence>
<sequence>MQDKMCEERKRENGLLNECLVATIHGNGRKSSGGVLVGRMVSACWLKRCQSPADGDLLRQLLLPQNVFKNRTRCERLGCLCWLSHFRPRMTSHLVLATRKYLQIARPCLTRKWFQHAIVALSDNVESQFTAITPKPPGNNSYDQLKKAVISRLSAS</sequence>
<dbReference type="AlphaFoldDB" id="A0A0R3TPX7"/>
<evidence type="ECO:0000313" key="1">
    <source>
        <dbReference type="EMBL" id="VDO06105.1"/>
    </source>
</evidence>
<organism evidence="3">
    <name type="scientific">Rodentolepis nana</name>
    <name type="common">Dwarf tapeworm</name>
    <name type="synonym">Hymenolepis nana</name>
    <dbReference type="NCBI Taxonomy" id="102285"/>
    <lineage>
        <taxon>Eukaryota</taxon>
        <taxon>Metazoa</taxon>
        <taxon>Spiralia</taxon>
        <taxon>Lophotrochozoa</taxon>
        <taxon>Platyhelminthes</taxon>
        <taxon>Cestoda</taxon>
        <taxon>Eucestoda</taxon>
        <taxon>Cyclophyllidea</taxon>
        <taxon>Hymenolepididae</taxon>
        <taxon>Rodentolepis</taxon>
    </lineage>
</organism>
<name>A0A0R3TPX7_RODNA</name>
<keyword evidence="2" id="KW-1185">Reference proteome</keyword>
<dbReference type="EMBL" id="UZAE01012653">
    <property type="protein sequence ID" value="VDO06105.1"/>
    <property type="molecule type" value="Genomic_DNA"/>
</dbReference>